<dbReference type="PANTHER" id="PTHR46361">
    <property type="entry name" value="ELECTRON CARRIER/ PROTEIN DISULFIDE OXIDOREDUCTASE"/>
    <property type="match status" value="1"/>
</dbReference>
<organism evidence="2 3">
    <name type="scientific">Membranihabitans marinus</name>
    <dbReference type="NCBI Taxonomy" id="1227546"/>
    <lineage>
        <taxon>Bacteria</taxon>
        <taxon>Pseudomonadati</taxon>
        <taxon>Bacteroidota</taxon>
        <taxon>Saprospiria</taxon>
        <taxon>Saprospirales</taxon>
        <taxon>Saprospiraceae</taxon>
        <taxon>Membranihabitans</taxon>
    </lineage>
</organism>
<dbReference type="AlphaFoldDB" id="A0A953HU38"/>
<keyword evidence="3" id="KW-1185">Reference proteome</keyword>
<reference evidence="2" key="1">
    <citation type="submission" date="2021-06" db="EMBL/GenBank/DDBJ databases">
        <title>44 bacteria genomes isolated from Dapeng, Shenzhen.</title>
        <authorList>
            <person name="Zheng W."/>
            <person name="Yu S."/>
            <person name="Huang Y."/>
        </authorList>
    </citation>
    <scope>NUCLEOTIDE SEQUENCE</scope>
    <source>
        <strain evidence="2">DP5N28-2</strain>
    </source>
</reference>
<dbReference type="InterPro" id="IPR006869">
    <property type="entry name" value="DUF547"/>
</dbReference>
<evidence type="ECO:0000259" key="1">
    <source>
        <dbReference type="Pfam" id="PF04784"/>
    </source>
</evidence>
<proteinExistence type="predicted"/>
<evidence type="ECO:0000313" key="2">
    <source>
        <dbReference type="EMBL" id="MBY5958345.1"/>
    </source>
</evidence>
<dbReference type="PANTHER" id="PTHR46361:SF3">
    <property type="entry name" value="ELECTRON CARRIER_ PROTEIN DISULFIDE OXIDOREDUCTASE"/>
    <property type="match status" value="1"/>
</dbReference>
<name>A0A953HU38_9BACT</name>
<dbReference type="PROSITE" id="PS51257">
    <property type="entry name" value="PROKAR_LIPOPROTEIN"/>
    <property type="match status" value="1"/>
</dbReference>
<dbReference type="EMBL" id="JAHVHU010000008">
    <property type="protein sequence ID" value="MBY5958345.1"/>
    <property type="molecule type" value="Genomic_DNA"/>
</dbReference>
<gene>
    <name evidence="2" type="ORF">KUV50_09400</name>
</gene>
<evidence type="ECO:0000313" key="3">
    <source>
        <dbReference type="Proteomes" id="UP000753961"/>
    </source>
</evidence>
<dbReference type="Proteomes" id="UP000753961">
    <property type="component" value="Unassembled WGS sequence"/>
</dbReference>
<feature type="domain" description="DUF547" evidence="1">
    <location>
        <begin position="76"/>
        <end position="187"/>
    </location>
</feature>
<protein>
    <submittedName>
        <fullName evidence="2">DUF547 domain-containing protein</fullName>
    </submittedName>
</protein>
<dbReference type="RefSeq" id="WP_222579883.1">
    <property type="nucleotide sequence ID" value="NZ_JAHVHU010000008.1"/>
</dbReference>
<accession>A0A953HU38</accession>
<comment type="caution">
    <text evidence="2">The sequence shown here is derived from an EMBL/GenBank/DDBJ whole genome shotgun (WGS) entry which is preliminary data.</text>
</comment>
<sequence length="254" mass="29049">MKNLLLLIITLTMISCKVSKFKGESSPVSHTIWDSLLMAHVADNGLVDYQGFIQDSARLNQYLTALSTHHPNDKFWTEDEQLAYWLNAYNAYTIKLITDHYPVASIKDIKPGVSFVNSVWDIKFINIESRTYDLNNIEHGIIRKQFDEPRIHFAVNCASISCPKLQQRAYTAKNLDQQLTRAAKEFLSDSSKNKITETKIEISPIIKWFSGDFTKNGNLIDFLNQYSPVNINNNATIIYQTYDWNLNDTKSVGG</sequence>
<dbReference type="Pfam" id="PF04784">
    <property type="entry name" value="DUF547"/>
    <property type="match status" value="1"/>
</dbReference>